<dbReference type="InterPro" id="IPR013083">
    <property type="entry name" value="Znf_RING/FYVE/PHD"/>
</dbReference>
<dbReference type="Pfam" id="PF13639">
    <property type="entry name" value="zf-RING_2"/>
    <property type="match status" value="1"/>
</dbReference>
<dbReference type="PANTHER" id="PTHR46359">
    <property type="entry name" value="GEO07743P1"/>
    <property type="match status" value="1"/>
</dbReference>
<reference evidence="8" key="2">
    <citation type="submission" date="2023-11" db="UniProtKB">
        <authorList>
            <consortium name="WormBaseParasite"/>
        </authorList>
    </citation>
    <scope>IDENTIFICATION</scope>
</reference>
<keyword evidence="3" id="KW-0862">Zinc</keyword>
<proteinExistence type="predicted"/>
<dbReference type="PANTHER" id="PTHR46359:SF2">
    <property type="entry name" value="GEO07743P1"/>
    <property type="match status" value="1"/>
</dbReference>
<keyword evidence="2 4" id="KW-0863">Zinc-finger</keyword>
<dbReference type="Proteomes" id="UP000050795">
    <property type="component" value="Unassembled WGS sequence"/>
</dbReference>
<dbReference type="GO" id="GO:0061630">
    <property type="term" value="F:ubiquitin protein ligase activity"/>
    <property type="evidence" value="ECO:0007669"/>
    <property type="project" value="TreeGrafter"/>
</dbReference>
<dbReference type="AlphaFoldDB" id="A0AA85IS24"/>
<keyword evidence="7" id="KW-1185">Reference proteome</keyword>
<feature type="domain" description="RING-type" evidence="6">
    <location>
        <begin position="86"/>
        <end position="126"/>
    </location>
</feature>
<dbReference type="PROSITE" id="PS50089">
    <property type="entry name" value="ZF_RING_2"/>
    <property type="match status" value="1"/>
</dbReference>
<organism evidence="7 8">
    <name type="scientific">Trichobilharzia regenti</name>
    <name type="common">Nasal bird schistosome</name>
    <dbReference type="NCBI Taxonomy" id="157069"/>
    <lineage>
        <taxon>Eukaryota</taxon>
        <taxon>Metazoa</taxon>
        <taxon>Spiralia</taxon>
        <taxon>Lophotrochozoa</taxon>
        <taxon>Platyhelminthes</taxon>
        <taxon>Trematoda</taxon>
        <taxon>Digenea</taxon>
        <taxon>Strigeidida</taxon>
        <taxon>Schistosomatoidea</taxon>
        <taxon>Schistosomatidae</taxon>
        <taxon>Trichobilharzia</taxon>
    </lineage>
</organism>
<dbReference type="SMART" id="SM00184">
    <property type="entry name" value="RING"/>
    <property type="match status" value="1"/>
</dbReference>
<dbReference type="InterPro" id="IPR042981">
    <property type="entry name" value="RNF11_RING-H2"/>
</dbReference>
<dbReference type="InterPro" id="IPR001841">
    <property type="entry name" value="Znf_RING"/>
</dbReference>
<feature type="region of interest" description="Disordered" evidence="5">
    <location>
        <begin position="137"/>
        <end position="163"/>
    </location>
</feature>
<evidence type="ECO:0000256" key="1">
    <source>
        <dbReference type="ARBA" id="ARBA00022723"/>
    </source>
</evidence>
<evidence type="ECO:0000259" key="6">
    <source>
        <dbReference type="PROSITE" id="PS50089"/>
    </source>
</evidence>
<dbReference type="CDD" id="cd16468">
    <property type="entry name" value="RING-H2_RNF11"/>
    <property type="match status" value="1"/>
</dbReference>
<evidence type="ECO:0000256" key="2">
    <source>
        <dbReference type="ARBA" id="ARBA00022771"/>
    </source>
</evidence>
<evidence type="ECO:0000256" key="4">
    <source>
        <dbReference type="PROSITE-ProRule" id="PRU00175"/>
    </source>
</evidence>
<protein>
    <recommendedName>
        <fullName evidence="6">RING-type domain-containing protein</fullName>
    </recommendedName>
</protein>
<evidence type="ECO:0000313" key="8">
    <source>
        <dbReference type="WBParaSite" id="TREG1_10420.1"/>
    </source>
</evidence>
<dbReference type="InterPro" id="IPR052804">
    <property type="entry name" value="UEC_component"/>
</dbReference>
<reference evidence="7" key="1">
    <citation type="submission" date="2022-06" db="EMBL/GenBank/DDBJ databases">
        <authorList>
            <person name="Berger JAMES D."/>
            <person name="Berger JAMES D."/>
        </authorList>
    </citation>
    <scope>NUCLEOTIDE SEQUENCE [LARGE SCALE GENOMIC DNA]</scope>
</reference>
<dbReference type="GO" id="GO:0008270">
    <property type="term" value="F:zinc ion binding"/>
    <property type="evidence" value="ECO:0007669"/>
    <property type="project" value="UniProtKB-KW"/>
</dbReference>
<dbReference type="Gene3D" id="3.30.40.10">
    <property type="entry name" value="Zinc/RING finger domain, C3HC4 (zinc finger)"/>
    <property type="match status" value="1"/>
</dbReference>
<evidence type="ECO:0000256" key="5">
    <source>
        <dbReference type="SAM" id="MobiDB-lite"/>
    </source>
</evidence>
<dbReference type="GO" id="GO:0006511">
    <property type="term" value="P:ubiquitin-dependent protein catabolic process"/>
    <property type="evidence" value="ECO:0007669"/>
    <property type="project" value="TreeGrafter"/>
</dbReference>
<sequence length="189" mass="21367">MGNCFGFRSETSYLLDQEVYETHDEQDEIPRPEHPMPTYHISPGLPILASDLTEEEQIQIVKRIHMLQFLPLTNYVPVNKEKLRECIICMNDLKLGDEVRYLPCLHTYHRVCIDEWLMRSFSCPTCLLNLEPDNSAATRTQAENPPVPGAPPTVQASSPRENVPDLITSLAAGEDVIHSSVNDSHSNIN</sequence>
<accession>A0AA85IS24</accession>
<name>A0AA85IS24_TRIRE</name>
<evidence type="ECO:0000313" key="7">
    <source>
        <dbReference type="Proteomes" id="UP000050795"/>
    </source>
</evidence>
<evidence type="ECO:0000256" key="3">
    <source>
        <dbReference type="ARBA" id="ARBA00022833"/>
    </source>
</evidence>
<dbReference type="SUPFAM" id="SSF57850">
    <property type="entry name" value="RING/U-box"/>
    <property type="match status" value="1"/>
</dbReference>
<dbReference type="WBParaSite" id="TREG1_10420.1">
    <property type="protein sequence ID" value="TREG1_10420.1"/>
    <property type="gene ID" value="TREG1_10420"/>
</dbReference>
<dbReference type="GO" id="GO:0000151">
    <property type="term" value="C:ubiquitin ligase complex"/>
    <property type="evidence" value="ECO:0007669"/>
    <property type="project" value="TreeGrafter"/>
</dbReference>
<keyword evidence="1" id="KW-0479">Metal-binding</keyword>